<protein>
    <submittedName>
        <fullName evidence="6">NAD(P)-dependent dehydrogenase (Short-subunit alcohol dehydrogenase family)</fullName>
    </submittedName>
</protein>
<dbReference type="Gene3D" id="3.40.50.720">
    <property type="entry name" value="NAD(P)-binding Rossmann-like Domain"/>
    <property type="match status" value="1"/>
</dbReference>
<name>A0A652YQA4_NOCGL</name>
<dbReference type="InterPro" id="IPR002347">
    <property type="entry name" value="SDR_fam"/>
</dbReference>
<gene>
    <name evidence="6" type="ORF">FNL38_10398</name>
</gene>
<evidence type="ECO:0000256" key="4">
    <source>
        <dbReference type="ARBA" id="ARBA00023098"/>
    </source>
</evidence>
<keyword evidence="3" id="KW-0520">NAD</keyword>
<dbReference type="EMBL" id="VNIQ01000003">
    <property type="protein sequence ID" value="TYQ04748.1"/>
    <property type="molecule type" value="Genomic_DNA"/>
</dbReference>
<evidence type="ECO:0000256" key="1">
    <source>
        <dbReference type="ARBA" id="ARBA00006484"/>
    </source>
</evidence>
<keyword evidence="4" id="KW-0443">Lipid metabolism</keyword>
<dbReference type="FunFam" id="3.40.50.720:FF:000084">
    <property type="entry name" value="Short-chain dehydrogenase reductase"/>
    <property type="match status" value="1"/>
</dbReference>
<dbReference type="GO" id="GO:0008202">
    <property type="term" value="P:steroid metabolic process"/>
    <property type="evidence" value="ECO:0007669"/>
    <property type="project" value="UniProtKB-KW"/>
</dbReference>
<keyword evidence="2" id="KW-0560">Oxidoreductase</keyword>
<dbReference type="PANTHER" id="PTHR43180:SF28">
    <property type="entry name" value="NAD(P)-BINDING ROSSMANN-FOLD SUPERFAMILY PROTEIN"/>
    <property type="match status" value="1"/>
</dbReference>
<evidence type="ECO:0000256" key="3">
    <source>
        <dbReference type="ARBA" id="ARBA00023027"/>
    </source>
</evidence>
<dbReference type="Pfam" id="PF13561">
    <property type="entry name" value="adh_short_C2"/>
    <property type="match status" value="1"/>
</dbReference>
<dbReference type="InterPro" id="IPR036291">
    <property type="entry name" value="NAD(P)-bd_dom_sf"/>
</dbReference>
<evidence type="ECO:0000313" key="6">
    <source>
        <dbReference type="EMBL" id="TYQ04748.1"/>
    </source>
</evidence>
<organism evidence="6">
    <name type="scientific">Nocardia globerula</name>
    <dbReference type="NCBI Taxonomy" id="1818"/>
    <lineage>
        <taxon>Bacteria</taxon>
        <taxon>Bacillati</taxon>
        <taxon>Actinomycetota</taxon>
        <taxon>Actinomycetes</taxon>
        <taxon>Mycobacteriales</taxon>
        <taxon>Nocardiaceae</taxon>
        <taxon>Nocardia</taxon>
    </lineage>
</organism>
<keyword evidence="5" id="KW-0753">Steroid metabolism</keyword>
<dbReference type="NCBIfam" id="NF005559">
    <property type="entry name" value="PRK07231.1"/>
    <property type="match status" value="1"/>
</dbReference>
<dbReference type="PANTHER" id="PTHR43180">
    <property type="entry name" value="3-OXOACYL-(ACYL-CARRIER-PROTEIN) REDUCTASE (AFU_ORTHOLOGUE AFUA_6G11210)"/>
    <property type="match status" value="1"/>
</dbReference>
<dbReference type="GO" id="GO:0016491">
    <property type="term" value="F:oxidoreductase activity"/>
    <property type="evidence" value="ECO:0007669"/>
    <property type="project" value="UniProtKB-KW"/>
</dbReference>
<reference evidence="6" key="1">
    <citation type="submission" date="2019-07" db="EMBL/GenBank/DDBJ databases">
        <title>Genomic Encyclopedia of Type Strains, Phase IV (KMG-IV): sequencing the most valuable type-strain genomes for metagenomic binning, comparative biology and taxonomic classification.</title>
        <authorList>
            <person name="Goeker M."/>
        </authorList>
    </citation>
    <scope>NUCLEOTIDE SEQUENCE</scope>
    <source>
        <strain evidence="6">DSM 44596</strain>
    </source>
</reference>
<accession>A0A652YQA4</accession>
<dbReference type="AlphaFoldDB" id="A0A652YQA4"/>
<evidence type="ECO:0000256" key="2">
    <source>
        <dbReference type="ARBA" id="ARBA00023002"/>
    </source>
</evidence>
<comment type="caution">
    <text evidence="6">The sequence shown here is derived from an EMBL/GenBank/DDBJ whole genome shotgun (WGS) entry which is preliminary data.</text>
</comment>
<sequence>MGDRFIGRVAVVTGGASGIGEAAVRELHAEGASVVIADIQVAPGQLLAAELGNKAIFLEADVSAESDVAAAVDAAVSRFGQLDIMFNNAGVMGTLGPIDSTCIDDADRTIAINLRSVISGMKHAARVMKPRRCGVIISTSSPAGMLGGVGPHVYSATKAAVIGISNSVAAELRPFNIRVNTVVPGAVVSPMTASLVAGGPDHLDQALETMNDTALMSRPLLPADVAAAVLYLASDAAAFVTGVTLPVDAGMTGAIGQSPFATGKYDQSVTVFEAGRRT</sequence>
<proteinExistence type="inferred from homology"/>
<comment type="similarity">
    <text evidence="1">Belongs to the short-chain dehydrogenases/reductases (SDR) family.</text>
</comment>
<evidence type="ECO:0000256" key="5">
    <source>
        <dbReference type="ARBA" id="ARBA00023221"/>
    </source>
</evidence>
<dbReference type="PRINTS" id="PR00081">
    <property type="entry name" value="GDHRDH"/>
</dbReference>
<dbReference type="PRINTS" id="PR00080">
    <property type="entry name" value="SDRFAMILY"/>
</dbReference>
<dbReference type="SUPFAM" id="SSF51735">
    <property type="entry name" value="NAD(P)-binding Rossmann-fold domains"/>
    <property type="match status" value="1"/>
</dbReference>